<evidence type="ECO:0000313" key="3">
    <source>
        <dbReference type="EMBL" id="TYA81913.1"/>
    </source>
</evidence>
<dbReference type="Pfam" id="PF04773">
    <property type="entry name" value="FecR"/>
    <property type="match status" value="1"/>
</dbReference>
<dbReference type="AlphaFoldDB" id="A0A5D0IDX5"/>
<dbReference type="GO" id="GO:0016989">
    <property type="term" value="F:sigma factor antagonist activity"/>
    <property type="evidence" value="ECO:0007669"/>
    <property type="project" value="TreeGrafter"/>
</dbReference>
<comment type="caution">
    <text evidence="3">The sequence shown here is derived from an EMBL/GenBank/DDBJ whole genome shotgun (WGS) entry which is preliminary data.</text>
</comment>
<name>A0A5D0IDX5_9FLAO</name>
<dbReference type="Pfam" id="PF16344">
    <property type="entry name" value="FecR_C"/>
    <property type="match status" value="1"/>
</dbReference>
<dbReference type="InterPro" id="IPR006860">
    <property type="entry name" value="FecR"/>
</dbReference>
<dbReference type="OrthoDB" id="649666at2"/>
<protein>
    <submittedName>
        <fullName evidence="3">FecR family protein</fullName>
    </submittedName>
</protein>
<reference evidence="3 4" key="1">
    <citation type="submission" date="2019-08" db="EMBL/GenBank/DDBJ databases">
        <title>Seonamhaeicola sediminis sp. nov., isolated from marine sediment.</title>
        <authorList>
            <person name="Cao W.R."/>
        </authorList>
    </citation>
    <scope>NUCLEOTIDE SEQUENCE [LARGE SCALE GENOMIC DNA]</scope>
    <source>
        <strain evidence="3 4">B011</strain>
    </source>
</reference>
<feature type="non-terminal residue" evidence="3">
    <location>
        <position position="1"/>
    </location>
</feature>
<evidence type="ECO:0000259" key="1">
    <source>
        <dbReference type="Pfam" id="PF04773"/>
    </source>
</evidence>
<dbReference type="PIRSF" id="PIRSF018266">
    <property type="entry name" value="FecR"/>
    <property type="match status" value="1"/>
</dbReference>
<sequence length="273" mass="30822">KVATQNNIHAGTNKATLTLEDGSKIALEKGQNYINNNIKSNGKELIYSTPATTKQSISYNYLTIPRGGQFLVNLSDGTKVWLNSDSQLKYPTNFIEGETRTVELVYGEAYFDVSPSTINNGTKFKVLNNHQTIEVLGTEFNIKAYKEDTHILTTLVEGKVMVTNHTNSTVLKPNQQSIITPNNNKIIVNTINVYNEISWKDGVFSFKNKPLKEIMMVLSRWYNVDVNFKNKNIEHELFGGSFDKTQNIEEILTMIQNATNMSFIIQNGQVIIE</sequence>
<feature type="domain" description="Protein FecR C-terminal" evidence="2">
    <location>
        <begin position="204"/>
        <end position="272"/>
    </location>
</feature>
<dbReference type="InterPro" id="IPR012373">
    <property type="entry name" value="Ferrdict_sens_TM"/>
</dbReference>
<evidence type="ECO:0000259" key="2">
    <source>
        <dbReference type="Pfam" id="PF16344"/>
    </source>
</evidence>
<dbReference type="InterPro" id="IPR032508">
    <property type="entry name" value="FecR_C"/>
</dbReference>
<proteinExistence type="predicted"/>
<dbReference type="EMBL" id="VSDQ01000469">
    <property type="protein sequence ID" value="TYA81913.1"/>
    <property type="molecule type" value="Genomic_DNA"/>
</dbReference>
<dbReference type="Proteomes" id="UP000323930">
    <property type="component" value="Unassembled WGS sequence"/>
</dbReference>
<evidence type="ECO:0000313" key="4">
    <source>
        <dbReference type="Proteomes" id="UP000323930"/>
    </source>
</evidence>
<dbReference type="Gene3D" id="2.60.120.1440">
    <property type="match status" value="1"/>
</dbReference>
<dbReference type="Gene3D" id="3.55.50.30">
    <property type="match status" value="1"/>
</dbReference>
<feature type="domain" description="FecR protein" evidence="1">
    <location>
        <begin position="65"/>
        <end position="160"/>
    </location>
</feature>
<dbReference type="PANTHER" id="PTHR30273:SF2">
    <property type="entry name" value="PROTEIN FECR"/>
    <property type="match status" value="1"/>
</dbReference>
<organism evidence="3 4">
    <name type="scientific">Seonamhaeicola marinus</name>
    <dbReference type="NCBI Taxonomy" id="1912246"/>
    <lineage>
        <taxon>Bacteria</taxon>
        <taxon>Pseudomonadati</taxon>
        <taxon>Bacteroidota</taxon>
        <taxon>Flavobacteriia</taxon>
        <taxon>Flavobacteriales</taxon>
        <taxon>Flavobacteriaceae</taxon>
    </lineage>
</organism>
<accession>A0A5D0IDX5</accession>
<keyword evidence="4" id="KW-1185">Reference proteome</keyword>
<dbReference type="RefSeq" id="WP_148541181.1">
    <property type="nucleotide sequence ID" value="NZ_VSDQ01000469.1"/>
</dbReference>
<dbReference type="PANTHER" id="PTHR30273">
    <property type="entry name" value="PERIPLASMIC SIGNAL SENSOR AND SIGMA FACTOR ACTIVATOR FECR-RELATED"/>
    <property type="match status" value="1"/>
</dbReference>
<gene>
    <name evidence="3" type="ORF">FUA24_07765</name>
</gene>